<dbReference type="Proteomes" id="UP000217895">
    <property type="component" value="Chromosome"/>
</dbReference>
<feature type="region of interest" description="Disordered" evidence="1">
    <location>
        <begin position="82"/>
        <end position="106"/>
    </location>
</feature>
<protein>
    <submittedName>
        <fullName evidence="2">Uncharacterized protein</fullName>
    </submittedName>
</protein>
<dbReference type="EMBL" id="AP018203">
    <property type="protein sequence ID" value="BAY57929.1"/>
    <property type="molecule type" value="Genomic_DNA"/>
</dbReference>
<sequence>MLDIYSKLFPMQETDARSLRAALAAIAESPNALDPEMIQTLNQVAIELKDQPASAIAKLRQVMKASALKSLYEEARQELLAGYQSQPRGKEIQIPPNQSPKPGENEIENLSVPLDRIAAAQEILAAKNPSERAQEERAKIANNGKFWEWVIYLI</sequence>
<gene>
    <name evidence="2" type="ORF">NIES2135_48020</name>
</gene>
<organism evidence="2 3">
    <name type="scientific">Leptolyngbya boryana NIES-2135</name>
    <dbReference type="NCBI Taxonomy" id="1973484"/>
    <lineage>
        <taxon>Bacteria</taxon>
        <taxon>Bacillati</taxon>
        <taxon>Cyanobacteriota</taxon>
        <taxon>Cyanophyceae</taxon>
        <taxon>Leptolyngbyales</taxon>
        <taxon>Leptolyngbyaceae</taxon>
        <taxon>Leptolyngbya group</taxon>
        <taxon>Leptolyngbya</taxon>
    </lineage>
</organism>
<keyword evidence="3" id="KW-1185">Reference proteome</keyword>
<evidence type="ECO:0000256" key="1">
    <source>
        <dbReference type="SAM" id="MobiDB-lite"/>
    </source>
</evidence>
<reference evidence="2 3" key="1">
    <citation type="submission" date="2017-06" db="EMBL/GenBank/DDBJ databases">
        <title>Genome sequencing of cyanobaciteial culture collection at National Institute for Environmental Studies (NIES).</title>
        <authorList>
            <person name="Hirose Y."/>
            <person name="Shimura Y."/>
            <person name="Fujisawa T."/>
            <person name="Nakamura Y."/>
            <person name="Kawachi M."/>
        </authorList>
    </citation>
    <scope>NUCLEOTIDE SEQUENCE [LARGE SCALE GENOMIC DNA]</scope>
    <source>
        <strain evidence="2 3">NIES-2135</strain>
    </source>
</reference>
<dbReference type="AlphaFoldDB" id="A0A1Z4JMF2"/>
<evidence type="ECO:0000313" key="2">
    <source>
        <dbReference type="EMBL" id="BAY57929.1"/>
    </source>
</evidence>
<evidence type="ECO:0000313" key="3">
    <source>
        <dbReference type="Proteomes" id="UP000217895"/>
    </source>
</evidence>
<proteinExistence type="predicted"/>
<accession>A0A1Z4JMF2</accession>
<name>A0A1Z4JMF2_LEPBY</name>